<accession>A0A085G1I2</accession>
<organism evidence="1 2">
    <name type="scientific">Ewingella americana (strain ATCC 33852 / DSM 4580 / CCUG 14506 / JCM 5911 / LMG 7869 / NCTC 12157 / CDC 1468-78)</name>
    <dbReference type="NCBI Taxonomy" id="910964"/>
    <lineage>
        <taxon>Bacteria</taxon>
        <taxon>Pseudomonadati</taxon>
        <taxon>Pseudomonadota</taxon>
        <taxon>Gammaproteobacteria</taxon>
        <taxon>Enterobacterales</taxon>
        <taxon>Yersiniaceae</taxon>
        <taxon>Ewingella</taxon>
    </lineage>
</organism>
<evidence type="ECO:0000313" key="1">
    <source>
        <dbReference type="EMBL" id="KFC77577.1"/>
    </source>
</evidence>
<reference evidence="1 2" key="1">
    <citation type="submission" date="2014-05" db="EMBL/GenBank/DDBJ databases">
        <title>ATOL: Assembling a taxonomically balanced genome-scale reconstruction of the evolutionary history of the Enterobacteriaceae.</title>
        <authorList>
            <person name="Plunkett G.III."/>
            <person name="Neeno-Eckwall E.C."/>
            <person name="Glasner J.D."/>
            <person name="Perna N.T."/>
        </authorList>
    </citation>
    <scope>NUCLEOTIDE SEQUENCE [LARGE SCALE GENOMIC DNA]</scope>
    <source>
        <strain evidence="1 2">ATCC 33852</strain>
    </source>
</reference>
<gene>
    <name evidence="1" type="ORF">GEAM_4183</name>
</gene>
<name>A0A085G1I2_EWIA3</name>
<comment type="caution">
    <text evidence="1">The sequence shown here is derived from an EMBL/GenBank/DDBJ whole genome shotgun (WGS) entry which is preliminary data.</text>
</comment>
<sequence>MLELQGHAVTCPALTGSQVNRFKLPSRKYDQARNKKATRLAQK</sequence>
<protein>
    <submittedName>
        <fullName evidence="1">Uncharacterized protein</fullName>
    </submittedName>
</protein>
<dbReference type="Proteomes" id="UP000028640">
    <property type="component" value="Unassembled WGS sequence"/>
</dbReference>
<dbReference type="AlphaFoldDB" id="A0A085G1I2"/>
<evidence type="ECO:0000313" key="2">
    <source>
        <dbReference type="Proteomes" id="UP000028640"/>
    </source>
</evidence>
<proteinExistence type="predicted"/>
<dbReference type="EMBL" id="JMPJ01000074">
    <property type="protein sequence ID" value="KFC77577.1"/>
    <property type="molecule type" value="Genomic_DNA"/>
</dbReference>
<keyword evidence="2" id="KW-1185">Reference proteome</keyword>